<name>A0ABP9PC12_9BACT</name>
<accession>A0ABP9PC12</accession>
<dbReference type="RefSeq" id="WP_345737575.1">
    <property type="nucleotide sequence ID" value="NZ_BAABIA010000007.1"/>
</dbReference>
<sequence>MMQTAVATSDRPRLSWLPLPAGFLAGFLLVYGWQLGSGHTGPIELPPHPPAVPPVSSLPQAGSKNGGADTSFSKTLPVKAADDLLFQALHVENQLRKPIGRLEKHLQECELKAARSQQVGGPDGDSIVRIEVPPFRNADVEAFWSLAENELSKLAPGLQSYFIARVQNIQGQFLSHPQDSGVLFVKLQGTRVPGEPSVQYWFFQTSEPGGYVLHPDGTIGLPENKPLPQGAAWLDHNSMKLPRRLKHLVGFKES</sequence>
<reference evidence="3" key="1">
    <citation type="journal article" date="2019" name="Int. J. Syst. Evol. Microbiol.">
        <title>The Global Catalogue of Microorganisms (GCM) 10K type strain sequencing project: providing services to taxonomists for standard genome sequencing and annotation.</title>
        <authorList>
            <consortium name="The Broad Institute Genomics Platform"/>
            <consortium name="The Broad Institute Genome Sequencing Center for Infectious Disease"/>
            <person name="Wu L."/>
            <person name="Ma J."/>
        </authorList>
    </citation>
    <scope>NUCLEOTIDE SEQUENCE [LARGE SCALE GENOMIC DNA]</scope>
    <source>
        <strain evidence="3">JCM 18053</strain>
    </source>
</reference>
<dbReference type="EMBL" id="BAABIA010000007">
    <property type="protein sequence ID" value="GAA5144191.1"/>
    <property type="molecule type" value="Genomic_DNA"/>
</dbReference>
<gene>
    <name evidence="2" type="ORF">GCM10023213_33850</name>
</gene>
<organism evidence="2 3">
    <name type="scientific">Prosthecobacter algae</name>
    <dbReference type="NCBI Taxonomy" id="1144682"/>
    <lineage>
        <taxon>Bacteria</taxon>
        <taxon>Pseudomonadati</taxon>
        <taxon>Verrucomicrobiota</taxon>
        <taxon>Verrucomicrobiia</taxon>
        <taxon>Verrucomicrobiales</taxon>
        <taxon>Verrucomicrobiaceae</taxon>
        <taxon>Prosthecobacter</taxon>
    </lineage>
</organism>
<protein>
    <submittedName>
        <fullName evidence="2">Uncharacterized protein</fullName>
    </submittedName>
</protein>
<feature type="compositionally biased region" description="Polar residues" evidence="1">
    <location>
        <begin position="60"/>
        <end position="71"/>
    </location>
</feature>
<feature type="region of interest" description="Disordered" evidence="1">
    <location>
        <begin position="42"/>
        <end position="71"/>
    </location>
</feature>
<proteinExistence type="predicted"/>
<dbReference type="Proteomes" id="UP001499852">
    <property type="component" value="Unassembled WGS sequence"/>
</dbReference>
<comment type="caution">
    <text evidence="2">The sequence shown here is derived from an EMBL/GenBank/DDBJ whole genome shotgun (WGS) entry which is preliminary data.</text>
</comment>
<feature type="compositionally biased region" description="Pro residues" evidence="1">
    <location>
        <begin position="44"/>
        <end position="53"/>
    </location>
</feature>
<keyword evidence="3" id="KW-1185">Reference proteome</keyword>
<evidence type="ECO:0000313" key="2">
    <source>
        <dbReference type="EMBL" id="GAA5144191.1"/>
    </source>
</evidence>
<evidence type="ECO:0000313" key="3">
    <source>
        <dbReference type="Proteomes" id="UP001499852"/>
    </source>
</evidence>
<evidence type="ECO:0000256" key="1">
    <source>
        <dbReference type="SAM" id="MobiDB-lite"/>
    </source>
</evidence>